<dbReference type="EMBL" id="GEGO01006199">
    <property type="protein sequence ID" value="JAR89205.1"/>
    <property type="molecule type" value="Transcribed_RNA"/>
</dbReference>
<reference evidence="2" key="1">
    <citation type="journal article" date="2018" name="PLoS Negl. Trop. Dis.">
        <title>Sialome diversity of ticks revealed by RNAseq of single tick salivary glands.</title>
        <authorList>
            <person name="Perner J."/>
            <person name="Kropackova S."/>
            <person name="Kopacek P."/>
            <person name="Ribeiro J.M."/>
        </authorList>
    </citation>
    <scope>NUCLEOTIDE SEQUENCE</scope>
    <source>
        <strain evidence="2">Siblings of single egg batch collected in Ceske Budejovice</strain>
        <tissue evidence="2">Salivary glands</tissue>
    </source>
</reference>
<evidence type="ECO:0000313" key="2">
    <source>
        <dbReference type="EMBL" id="JAR89205.1"/>
    </source>
</evidence>
<accession>A0A147BFY9</accession>
<sequence length="259" mass="28783">MMKALAVSPSAMLARMHSACSFTSALWSPSRIRITACIICVPWLSMMWSMCCLMESRFRSRPRVFMSTLTSGSESSRNTWSVPSVDRIWALIFWSAWKAMFIRAQQPLSRSAGSSRRVSPHSSSTAPHSKMGSLLGENSSSRLQSVDEATRRMSSGALCSRHMRGRHTAWSWKVVRSCCTDRDKLCRHRTAASRTRPLVSDRLDTTCSIRESVSIIRLRMSSSLAPRAPKALKAACFSSCITFSSCSSFFMATAGTEPL</sequence>
<feature type="compositionally biased region" description="Low complexity" evidence="1">
    <location>
        <begin position="112"/>
        <end position="124"/>
    </location>
</feature>
<evidence type="ECO:0000256" key="1">
    <source>
        <dbReference type="SAM" id="MobiDB-lite"/>
    </source>
</evidence>
<name>A0A147BFY9_IXORI</name>
<proteinExistence type="predicted"/>
<dbReference type="AlphaFoldDB" id="A0A147BFY9"/>
<organism evidence="2">
    <name type="scientific">Ixodes ricinus</name>
    <name type="common">Common tick</name>
    <name type="synonym">Acarus ricinus</name>
    <dbReference type="NCBI Taxonomy" id="34613"/>
    <lineage>
        <taxon>Eukaryota</taxon>
        <taxon>Metazoa</taxon>
        <taxon>Ecdysozoa</taxon>
        <taxon>Arthropoda</taxon>
        <taxon>Chelicerata</taxon>
        <taxon>Arachnida</taxon>
        <taxon>Acari</taxon>
        <taxon>Parasitiformes</taxon>
        <taxon>Ixodida</taxon>
        <taxon>Ixodoidea</taxon>
        <taxon>Ixodidae</taxon>
        <taxon>Ixodinae</taxon>
        <taxon>Ixodes</taxon>
    </lineage>
</organism>
<protein>
    <submittedName>
        <fullName evidence="2">Uncharacterized protein</fullName>
    </submittedName>
</protein>
<feature type="region of interest" description="Disordered" evidence="1">
    <location>
        <begin position="112"/>
        <end position="139"/>
    </location>
</feature>